<dbReference type="InterPro" id="IPR020568">
    <property type="entry name" value="Ribosomal_Su5_D2-typ_SF"/>
</dbReference>
<keyword evidence="5" id="KW-0694">RNA-binding</keyword>
<evidence type="ECO:0000256" key="4">
    <source>
        <dbReference type="ARBA" id="ARBA00022801"/>
    </source>
</evidence>
<reference evidence="6 7" key="1">
    <citation type="submission" date="2015-03" db="EMBL/GenBank/DDBJ databases">
        <authorList>
            <person name="Regsiter A."/>
            <person name="william w."/>
        </authorList>
    </citation>
    <scope>NUCLEOTIDE SEQUENCE [LARGE SCALE GENOMIC DNA]</scope>
    <source>
        <strain evidence="6 7">CB1</strain>
    </source>
</reference>
<name>A0ABP1Z022_THIA3</name>
<dbReference type="Gene3D" id="3.30.230.10">
    <property type="match status" value="1"/>
</dbReference>
<organism evidence="6 7">
    <name type="scientific">Thiomonas arsenitoxydans (strain DSM 22701 / CIP 110005 / 3As)</name>
    <dbReference type="NCBI Taxonomy" id="426114"/>
    <lineage>
        <taxon>Bacteria</taxon>
        <taxon>Pseudomonadati</taxon>
        <taxon>Pseudomonadota</taxon>
        <taxon>Betaproteobacteria</taxon>
        <taxon>Burkholderiales</taxon>
        <taxon>Thiomonas</taxon>
    </lineage>
</organism>
<evidence type="ECO:0000256" key="5">
    <source>
        <dbReference type="ARBA" id="ARBA00022884"/>
    </source>
</evidence>
<keyword evidence="2" id="KW-0540">Nuclease</keyword>
<dbReference type="Pfam" id="PF00825">
    <property type="entry name" value="Ribonuclease_P"/>
    <property type="match status" value="1"/>
</dbReference>
<evidence type="ECO:0000256" key="3">
    <source>
        <dbReference type="ARBA" id="ARBA00022759"/>
    </source>
</evidence>
<accession>A0ABP1Z022</accession>
<evidence type="ECO:0000256" key="2">
    <source>
        <dbReference type="ARBA" id="ARBA00022722"/>
    </source>
</evidence>
<dbReference type="Proteomes" id="UP000078599">
    <property type="component" value="Unassembled WGS sequence"/>
</dbReference>
<dbReference type="EMBL" id="CTRI01000003">
    <property type="protein sequence ID" value="CQR28556.1"/>
    <property type="molecule type" value="Genomic_DNA"/>
</dbReference>
<dbReference type="InterPro" id="IPR014721">
    <property type="entry name" value="Ribsml_uS5_D2-typ_fold_subgr"/>
</dbReference>
<protein>
    <submittedName>
        <fullName evidence="6">Ribosomal protein S5 domain 2-like</fullName>
    </submittedName>
</protein>
<evidence type="ECO:0000313" key="7">
    <source>
        <dbReference type="Proteomes" id="UP000078599"/>
    </source>
</evidence>
<dbReference type="InterPro" id="IPR000100">
    <property type="entry name" value="RNase_P"/>
</dbReference>
<comment type="caution">
    <text evidence="6">The sequence shown here is derived from an EMBL/GenBank/DDBJ whole genome shotgun (WGS) entry which is preliminary data.</text>
</comment>
<keyword evidence="4" id="KW-0378">Hydrolase</keyword>
<sequence>MGLNDLRLAALRAADIDLSTVGDVMADQPISRSGTLHLEMLRQPEAFAAMFAARYAQQAEFRLHYRAAPTEWVPDAAPASAQPRCWLGLVIPKKFCKPAVRRNLIKRVMRQALRELRLPSEAQMQAPVLMLRLTRKLPAEFRSARSPALLAYVQQAVNALLKSWIERTVVVTGRSAA</sequence>
<keyword evidence="1" id="KW-0819">tRNA processing</keyword>
<evidence type="ECO:0000256" key="1">
    <source>
        <dbReference type="ARBA" id="ARBA00022694"/>
    </source>
</evidence>
<keyword evidence="3" id="KW-0255">Endonuclease</keyword>
<gene>
    <name evidence="6" type="ORF">THICB1_110446</name>
</gene>
<proteinExistence type="predicted"/>
<dbReference type="SUPFAM" id="SSF54211">
    <property type="entry name" value="Ribosomal protein S5 domain 2-like"/>
    <property type="match status" value="1"/>
</dbReference>
<evidence type="ECO:0000313" key="6">
    <source>
        <dbReference type="EMBL" id="CQR28556.1"/>
    </source>
</evidence>
<keyword evidence="7" id="KW-1185">Reference proteome</keyword>